<keyword evidence="1" id="KW-0479">Metal-binding</keyword>
<keyword evidence="5" id="KW-0472">Membrane</keyword>
<gene>
    <name evidence="7" type="ORF">IFM89_004744</name>
</gene>
<feature type="transmembrane region" description="Helical" evidence="5">
    <location>
        <begin position="540"/>
        <end position="564"/>
    </location>
</feature>
<reference evidence="7 8" key="1">
    <citation type="submission" date="2020-10" db="EMBL/GenBank/DDBJ databases">
        <title>The Coptis chinensis genome and diversification of protoberbering-type alkaloids.</title>
        <authorList>
            <person name="Wang B."/>
            <person name="Shu S."/>
            <person name="Song C."/>
            <person name="Liu Y."/>
        </authorList>
    </citation>
    <scope>NUCLEOTIDE SEQUENCE [LARGE SCALE GENOMIC DNA]</scope>
    <source>
        <strain evidence="7">HL-2020</strain>
        <tissue evidence="7">Leaf</tissue>
    </source>
</reference>
<feature type="region of interest" description="Disordered" evidence="4">
    <location>
        <begin position="143"/>
        <end position="178"/>
    </location>
</feature>
<dbReference type="Gene3D" id="3.30.40.10">
    <property type="entry name" value="Zinc/RING finger domain, C3HC4 (zinc finger)"/>
    <property type="match status" value="1"/>
</dbReference>
<dbReference type="InterPro" id="IPR013083">
    <property type="entry name" value="Znf_RING/FYVE/PHD"/>
</dbReference>
<feature type="transmembrane region" description="Helical" evidence="5">
    <location>
        <begin position="432"/>
        <end position="450"/>
    </location>
</feature>
<evidence type="ECO:0000313" key="7">
    <source>
        <dbReference type="EMBL" id="KAF9595806.1"/>
    </source>
</evidence>
<evidence type="ECO:0000256" key="4">
    <source>
        <dbReference type="SAM" id="MobiDB-lite"/>
    </source>
</evidence>
<feature type="region of interest" description="Disordered" evidence="4">
    <location>
        <begin position="577"/>
        <end position="598"/>
    </location>
</feature>
<protein>
    <recommendedName>
        <fullName evidence="6">RING-CH-type domain-containing protein</fullName>
    </recommendedName>
</protein>
<dbReference type="Pfam" id="PF12906">
    <property type="entry name" value="RINGv"/>
    <property type="match status" value="1"/>
</dbReference>
<dbReference type="InterPro" id="IPR011016">
    <property type="entry name" value="Znf_RING-CH"/>
</dbReference>
<dbReference type="CDD" id="cd16495">
    <property type="entry name" value="RING_CH-C4HC3_MARCH"/>
    <property type="match status" value="1"/>
</dbReference>
<dbReference type="GO" id="GO:0008270">
    <property type="term" value="F:zinc ion binding"/>
    <property type="evidence" value="ECO:0007669"/>
    <property type="project" value="UniProtKB-KW"/>
</dbReference>
<evidence type="ECO:0000256" key="1">
    <source>
        <dbReference type="ARBA" id="ARBA00022723"/>
    </source>
</evidence>
<dbReference type="EMBL" id="JADFTS010000007">
    <property type="protein sequence ID" value="KAF9595806.1"/>
    <property type="molecule type" value="Genomic_DNA"/>
</dbReference>
<evidence type="ECO:0000259" key="6">
    <source>
        <dbReference type="PROSITE" id="PS51292"/>
    </source>
</evidence>
<dbReference type="SUPFAM" id="SSF57850">
    <property type="entry name" value="RING/U-box"/>
    <property type="match status" value="1"/>
</dbReference>
<dbReference type="PANTHER" id="PTHR46158">
    <property type="entry name" value="OS02G0165000 PROTEIN"/>
    <property type="match status" value="1"/>
</dbReference>
<evidence type="ECO:0000256" key="5">
    <source>
        <dbReference type="SAM" id="Phobius"/>
    </source>
</evidence>
<keyword evidence="2" id="KW-0863">Zinc-finger</keyword>
<keyword evidence="5" id="KW-1133">Transmembrane helix</keyword>
<feature type="domain" description="RING-CH-type" evidence="6">
    <location>
        <begin position="331"/>
        <end position="393"/>
    </location>
</feature>
<dbReference type="Proteomes" id="UP000631114">
    <property type="component" value="Unassembled WGS sequence"/>
</dbReference>
<evidence type="ECO:0000256" key="3">
    <source>
        <dbReference type="ARBA" id="ARBA00022833"/>
    </source>
</evidence>
<feature type="transmembrane region" description="Helical" evidence="5">
    <location>
        <begin position="512"/>
        <end position="534"/>
    </location>
</feature>
<proteinExistence type="predicted"/>
<dbReference type="OrthoDB" id="435038at2759"/>
<feature type="transmembrane region" description="Helical" evidence="5">
    <location>
        <begin position="457"/>
        <end position="477"/>
    </location>
</feature>
<name>A0A835HAM8_9MAGN</name>
<comment type="caution">
    <text evidence="7">The sequence shown here is derived from an EMBL/GenBank/DDBJ whole genome shotgun (WGS) entry which is preliminary data.</text>
</comment>
<keyword evidence="8" id="KW-1185">Reference proteome</keyword>
<sequence length="613" mass="68256">MLAAPCHQLLTAIILRSQKTKSHHCRLHQNSYSSFLLFIDFFFIPSTWVHSSLCFFSFLEVVEVYTCDLVSKMGVEEDTNSEDACNNTSVVVVPKQEVQDITRITEERRLGQQQRQQTLHLDIPPRTLGVSSLEFMKIDMPPTASPTATRVNLPPALSPTSARLSESPAPSTSRAKSSIKSLLPRLSFKFRNTTSEIEKAAILSVGASSAGVREKSTVSRSSSLTKIFSPKVRRTSSLPVTSFEHSNPESLHGGSMVDPITSTTKEAQHHIARSLSVPMNNIGVSIRRADSLGGVFRVISSTPRVLVGTGATLNMTTTTIDAENNDGDGEHIPEEEAVCRICLVELGEGGDTFKMECSCKGELALAHKECAVKWFSIKGNKNCDVCNQEVQNLPVTLLRIQNDQFSNLQNRSPQTPVQQYRQAKIRCHLHCVVTVIFYIIIGYCLIFYASSRVWQDVPVLVIVSMLAYFCFLEQLLVTKMGSGAIALSLPFSCILGLLASMTSSTMVPRRFVWFYASIQFLLVVLFAHLFYSLLRVQAVLSILLSTFAGFGVAMSVNSILVEVLRWRRRRRARDLSHHSHETAYRERLPEDGRSPHPAHHEIAIENSVVQREN</sequence>
<keyword evidence="3" id="KW-0862">Zinc</keyword>
<evidence type="ECO:0000256" key="2">
    <source>
        <dbReference type="ARBA" id="ARBA00022771"/>
    </source>
</evidence>
<dbReference type="PROSITE" id="PS51292">
    <property type="entry name" value="ZF_RING_CH"/>
    <property type="match status" value="1"/>
</dbReference>
<organism evidence="7 8">
    <name type="scientific">Coptis chinensis</name>
    <dbReference type="NCBI Taxonomy" id="261450"/>
    <lineage>
        <taxon>Eukaryota</taxon>
        <taxon>Viridiplantae</taxon>
        <taxon>Streptophyta</taxon>
        <taxon>Embryophyta</taxon>
        <taxon>Tracheophyta</taxon>
        <taxon>Spermatophyta</taxon>
        <taxon>Magnoliopsida</taxon>
        <taxon>Ranunculales</taxon>
        <taxon>Ranunculaceae</taxon>
        <taxon>Coptidoideae</taxon>
        <taxon>Coptis</taxon>
    </lineage>
</organism>
<dbReference type="PANTHER" id="PTHR46158:SF1">
    <property type="entry name" value="RING_U-BOX SUPERFAMILY PROTEIN"/>
    <property type="match status" value="1"/>
</dbReference>
<feature type="compositionally biased region" description="Polar residues" evidence="4">
    <location>
        <begin position="158"/>
        <end position="178"/>
    </location>
</feature>
<dbReference type="AlphaFoldDB" id="A0A835HAM8"/>
<evidence type="ECO:0000313" key="8">
    <source>
        <dbReference type="Proteomes" id="UP000631114"/>
    </source>
</evidence>
<dbReference type="SMART" id="SM00744">
    <property type="entry name" value="RINGv"/>
    <property type="match status" value="1"/>
</dbReference>
<feature type="transmembrane region" description="Helical" evidence="5">
    <location>
        <begin position="483"/>
        <end position="500"/>
    </location>
</feature>
<keyword evidence="5" id="KW-0812">Transmembrane</keyword>
<accession>A0A835HAM8</accession>